<evidence type="ECO:0000313" key="2">
    <source>
        <dbReference type="Proteomes" id="UP000018680"/>
    </source>
</evidence>
<sequence length="43" mass="4384">MQGVVLHISAELGLSGGSPGGPFACKGPSIAFNALHGRFFLNK</sequence>
<name>V5WJS1_9SPIO</name>
<dbReference type="EMBL" id="CP006939">
    <property type="protein sequence ID" value="AHC15905.1"/>
    <property type="molecule type" value="Genomic_DNA"/>
</dbReference>
<evidence type="ECO:0000313" key="1">
    <source>
        <dbReference type="EMBL" id="AHC15905.1"/>
    </source>
</evidence>
<protein>
    <submittedName>
        <fullName evidence="1">Uncharacterized protein</fullName>
    </submittedName>
</protein>
<dbReference type="HOGENOM" id="CLU_3239386_0_0_12"/>
<dbReference type="Proteomes" id="UP000018680">
    <property type="component" value="Chromosome"/>
</dbReference>
<gene>
    <name evidence="1" type="ORF">L21SP2_2553</name>
</gene>
<dbReference type="AlphaFoldDB" id="V5WJS1"/>
<proteinExistence type="predicted"/>
<keyword evidence="2" id="KW-1185">Reference proteome</keyword>
<accession>V5WJS1</accession>
<organism evidence="1 2">
    <name type="scientific">Salinispira pacifica</name>
    <dbReference type="NCBI Taxonomy" id="1307761"/>
    <lineage>
        <taxon>Bacteria</taxon>
        <taxon>Pseudomonadati</taxon>
        <taxon>Spirochaetota</taxon>
        <taxon>Spirochaetia</taxon>
        <taxon>Spirochaetales</taxon>
        <taxon>Spirochaetaceae</taxon>
        <taxon>Salinispira</taxon>
    </lineage>
</organism>
<dbReference type="STRING" id="1307761.L21SP2_2553"/>
<dbReference type="KEGG" id="slr:L21SP2_2553"/>
<reference evidence="1 2" key="1">
    <citation type="journal article" date="2015" name="Stand. Genomic Sci.">
        <title>Complete genome sequence and description of Salinispira pacifica gen. nov., sp. nov., a novel spirochaete isolated form a hypersaline microbial mat.</title>
        <authorList>
            <person name="Ben Hania W."/>
            <person name="Joseph M."/>
            <person name="Schumann P."/>
            <person name="Bunk B."/>
            <person name="Fiebig A."/>
            <person name="Sproer C."/>
            <person name="Klenk H.P."/>
            <person name="Fardeau M.L."/>
            <person name="Spring S."/>
        </authorList>
    </citation>
    <scope>NUCLEOTIDE SEQUENCE [LARGE SCALE GENOMIC DNA]</scope>
    <source>
        <strain evidence="1 2">L21-RPul-D2</strain>
    </source>
</reference>